<dbReference type="KEGG" id="eba:ebA5015"/>
<feature type="transmembrane region" description="Helical" evidence="5">
    <location>
        <begin position="215"/>
        <end position="236"/>
    </location>
</feature>
<keyword evidence="2 5" id="KW-0812">Transmembrane</keyword>
<evidence type="ECO:0000256" key="1">
    <source>
        <dbReference type="ARBA" id="ARBA00004651"/>
    </source>
</evidence>
<dbReference type="Gene3D" id="1.10.3720.10">
    <property type="entry name" value="MetI-like"/>
    <property type="match status" value="1"/>
</dbReference>
<keyword evidence="3 5" id="KW-1133">Transmembrane helix</keyword>
<feature type="domain" description="ABC transmembrane type-1" evidence="6">
    <location>
        <begin position="38"/>
        <end position="234"/>
    </location>
</feature>
<evidence type="ECO:0000256" key="4">
    <source>
        <dbReference type="ARBA" id="ARBA00023136"/>
    </source>
</evidence>
<dbReference type="InterPro" id="IPR035906">
    <property type="entry name" value="MetI-like_sf"/>
</dbReference>
<feature type="transmembrane region" description="Helical" evidence="5">
    <location>
        <begin position="47"/>
        <end position="69"/>
    </location>
</feature>
<dbReference type="eggNOG" id="COG4662">
    <property type="taxonomic scope" value="Bacteria"/>
</dbReference>
<dbReference type="GO" id="GO:0055085">
    <property type="term" value="P:transmembrane transport"/>
    <property type="evidence" value="ECO:0007669"/>
    <property type="project" value="InterPro"/>
</dbReference>
<dbReference type="Proteomes" id="UP000006552">
    <property type="component" value="Chromosome"/>
</dbReference>
<accession>Q5P139</accession>
<evidence type="ECO:0000313" key="8">
    <source>
        <dbReference type="Proteomes" id="UP000006552"/>
    </source>
</evidence>
<organism evidence="7 8">
    <name type="scientific">Aromatoleum aromaticum (strain DSM 19018 / LMG 30748 / EbN1)</name>
    <name type="common">Azoarcus sp. (strain EbN1)</name>
    <dbReference type="NCBI Taxonomy" id="76114"/>
    <lineage>
        <taxon>Bacteria</taxon>
        <taxon>Pseudomonadati</taxon>
        <taxon>Pseudomonadota</taxon>
        <taxon>Betaproteobacteria</taxon>
        <taxon>Rhodocyclales</taxon>
        <taxon>Rhodocyclaceae</taxon>
        <taxon>Aromatoleum</taxon>
    </lineage>
</organism>
<dbReference type="PROSITE" id="PS50928">
    <property type="entry name" value="ABC_TM1"/>
    <property type="match status" value="1"/>
</dbReference>
<evidence type="ECO:0000256" key="5">
    <source>
        <dbReference type="SAM" id="Phobius"/>
    </source>
</evidence>
<dbReference type="GO" id="GO:0005886">
    <property type="term" value="C:plasma membrane"/>
    <property type="evidence" value="ECO:0007669"/>
    <property type="project" value="UniProtKB-SubCell"/>
</dbReference>
<dbReference type="InterPro" id="IPR000515">
    <property type="entry name" value="MetI-like"/>
</dbReference>
<dbReference type="InterPro" id="IPR049783">
    <property type="entry name" value="ABC_perm_TupB-like"/>
</dbReference>
<evidence type="ECO:0000313" key="7">
    <source>
        <dbReference type="EMBL" id="CAI08975.1"/>
    </source>
</evidence>
<gene>
    <name evidence="7" type="ORF">ebA5015</name>
</gene>
<dbReference type="STRING" id="76114.ebA5015"/>
<feature type="transmembrane region" description="Helical" evidence="5">
    <location>
        <begin position="109"/>
        <end position="130"/>
    </location>
</feature>
<evidence type="ECO:0000259" key="6">
    <source>
        <dbReference type="PROSITE" id="PS50928"/>
    </source>
</evidence>
<comment type="subcellular location">
    <subcellularLocation>
        <location evidence="1">Cell membrane</location>
        <topology evidence="1">Multi-pass membrane protein</topology>
    </subcellularLocation>
</comment>
<keyword evidence="8" id="KW-1185">Reference proteome</keyword>
<dbReference type="AlphaFoldDB" id="Q5P139"/>
<dbReference type="EMBL" id="CR555306">
    <property type="protein sequence ID" value="CAI08975.1"/>
    <property type="molecule type" value="Genomic_DNA"/>
</dbReference>
<sequence length="246" mass="26440">MSKRRRSVILPPMSLFAATFSEAFSLLATFDDRVAEIVVLSLRVSGGAVLIGMLFGLPLGACLAIGNFPGKHTLSVLMNGLMGAPSVVVGVVVYLLLSRSGPLGDYGLLYTPAAMVFAQSLLVIPLMAAITRQVIEDAWQRYAEELRMMRFSWWQSVTTLLYDCRHSLVVAVLAGLGRAMSEVGAVMIVGGNIDRATRVMTTTIALETSKGDLPLAIALGVVLVVVILALNAFAFAMRGWAMRRYG</sequence>
<feature type="transmembrane region" description="Helical" evidence="5">
    <location>
        <begin position="76"/>
        <end position="97"/>
    </location>
</feature>
<dbReference type="SUPFAM" id="SSF161098">
    <property type="entry name" value="MetI-like"/>
    <property type="match status" value="1"/>
</dbReference>
<dbReference type="HOGENOM" id="CLU_016047_14_2_4"/>
<keyword evidence="4 5" id="KW-0472">Membrane</keyword>
<evidence type="ECO:0000256" key="3">
    <source>
        <dbReference type="ARBA" id="ARBA00022989"/>
    </source>
</evidence>
<evidence type="ECO:0000256" key="2">
    <source>
        <dbReference type="ARBA" id="ARBA00022692"/>
    </source>
</evidence>
<name>Q5P139_AROAE</name>
<dbReference type="CDD" id="cd06261">
    <property type="entry name" value="TM_PBP2"/>
    <property type="match status" value="1"/>
</dbReference>
<dbReference type="NCBIfam" id="NF038017">
    <property type="entry name" value="ABC_perm1"/>
    <property type="match status" value="1"/>
</dbReference>
<dbReference type="PANTHER" id="PTHR43632:SF1">
    <property type="entry name" value="PERMEASE COMPONENT OF TUNGSTATE ABC TRANSPORTER"/>
    <property type="match status" value="1"/>
</dbReference>
<reference evidence="7 8" key="1">
    <citation type="journal article" date="2005" name="Arch. Microbiol.">
        <title>The genome sequence of an anaerobic aromatic-degrading denitrifying bacterium, strain EbN1.</title>
        <authorList>
            <person name="Rabus R."/>
            <person name="Kube M."/>
            <person name="Heider J."/>
            <person name="Beck A."/>
            <person name="Heitmann K."/>
            <person name="Widdel F."/>
            <person name="Reinhardt R."/>
        </authorList>
    </citation>
    <scope>NUCLEOTIDE SEQUENCE [LARGE SCALE GENOMIC DNA]</scope>
    <source>
        <strain evidence="7 8">EbN1</strain>
    </source>
</reference>
<proteinExistence type="predicted"/>
<protein>
    <submittedName>
        <fullName evidence="7">Permease component of ABC transporter</fullName>
    </submittedName>
</protein>
<dbReference type="PANTHER" id="PTHR43632">
    <property type="entry name" value="PERMEASE COMPONENT OF TUNGSTATE ABC TRANSPORTER"/>
    <property type="match status" value="1"/>
</dbReference>